<proteinExistence type="predicted"/>
<evidence type="ECO:0000256" key="1">
    <source>
        <dbReference type="SAM" id="MobiDB-lite"/>
    </source>
</evidence>
<feature type="compositionally biased region" description="Pro residues" evidence="1">
    <location>
        <begin position="324"/>
        <end position="337"/>
    </location>
</feature>
<evidence type="ECO:0008006" key="4">
    <source>
        <dbReference type="Google" id="ProtNLM"/>
    </source>
</evidence>
<evidence type="ECO:0000313" key="3">
    <source>
        <dbReference type="Proteomes" id="UP000070133"/>
    </source>
</evidence>
<accession>A0A139HRV5</accession>
<dbReference type="PANTHER" id="PTHR42085">
    <property type="entry name" value="F-BOX DOMAIN-CONTAINING PROTEIN"/>
    <property type="match status" value="1"/>
</dbReference>
<dbReference type="InterPro" id="IPR038883">
    <property type="entry name" value="AN11006-like"/>
</dbReference>
<dbReference type="OrthoDB" id="309640at2759"/>
<dbReference type="AlphaFoldDB" id="A0A139HRV5"/>
<evidence type="ECO:0000313" key="2">
    <source>
        <dbReference type="EMBL" id="KXT05224.1"/>
    </source>
</evidence>
<dbReference type="PROSITE" id="PS51257">
    <property type="entry name" value="PROKAR_LIPOPROTEIN"/>
    <property type="match status" value="1"/>
</dbReference>
<comment type="caution">
    <text evidence="2">The sequence shown here is derived from an EMBL/GenBank/DDBJ whole genome shotgun (WGS) entry which is preliminary data.</text>
</comment>
<dbReference type="EMBL" id="LFZN01000014">
    <property type="protein sequence ID" value="KXT05224.1"/>
    <property type="molecule type" value="Genomic_DNA"/>
</dbReference>
<gene>
    <name evidence="2" type="ORF">AC578_8417</name>
</gene>
<organism evidence="2 3">
    <name type="scientific">Pseudocercospora eumusae</name>
    <dbReference type="NCBI Taxonomy" id="321146"/>
    <lineage>
        <taxon>Eukaryota</taxon>
        <taxon>Fungi</taxon>
        <taxon>Dikarya</taxon>
        <taxon>Ascomycota</taxon>
        <taxon>Pezizomycotina</taxon>
        <taxon>Dothideomycetes</taxon>
        <taxon>Dothideomycetidae</taxon>
        <taxon>Mycosphaerellales</taxon>
        <taxon>Mycosphaerellaceae</taxon>
        <taxon>Pseudocercospora</taxon>
    </lineage>
</organism>
<dbReference type="PANTHER" id="PTHR42085:SF2">
    <property type="entry name" value="F-BOX DOMAIN-CONTAINING PROTEIN"/>
    <property type="match status" value="1"/>
</dbReference>
<keyword evidence="3" id="KW-1185">Reference proteome</keyword>
<sequence length="363" mass="41523">MFLHTRSVFISRQRQFPAGAAACSCRSSSAPDLTLHLLFFLTLLAIYSRAYHRRHGRRSDGLRRASSGWRRDVLQSGQPIRVSGVLLVARLYHSSHSRILEHEARAHTKRLALPTPLPQLQLLSKPNTMAVTRLLPALAPAPPKPAAVHTPRVTFFDLPAELRIEVYKLALDGVVIHILPPNTVEERKIPHALTRASRQVRNEVLPLIHSLCPIRCAVTDFNFDGLLLWMSRVPPHEERNLKKNNHLAIRFNTSNQPQRSMESLRKWLHMRADVHRPQPKWHYTGTLPSNKVCADLRRRCKRMKEYGKQWEMLQILKALQITPLPSPLPGPGTPPPEENPDHPNHQQWLQQQRERDQGSVASD</sequence>
<feature type="region of interest" description="Disordered" evidence="1">
    <location>
        <begin position="322"/>
        <end position="363"/>
    </location>
</feature>
<name>A0A139HRV5_9PEZI</name>
<dbReference type="Proteomes" id="UP000070133">
    <property type="component" value="Unassembled WGS sequence"/>
</dbReference>
<protein>
    <recommendedName>
        <fullName evidence="4">F-box domain-containing protein</fullName>
    </recommendedName>
</protein>
<reference evidence="2 3" key="1">
    <citation type="submission" date="2015-07" db="EMBL/GenBank/DDBJ databases">
        <title>Comparative genomics of the Sigatoka disease complex on banana suggests a link between parallel evolutionary changes in Pseudocercospora fijiensis and Pseudocercospora eumusae and increased virulence on the banana host.</title>
        <authorList>
            <person name="Chang T.-C."/>
            <person name="Salvucci A."/>
            <person name="Crous P.W."/>
            <person name="Stergiopoulos I."/>
        </authorList>
    </citation>
    <scope>NUCLEOTIDE SEQUENCE [LARGE SCALE GENOMIC DNA]</scope>
    <source>
        <strain evidence="2 3">CBS 114824</strain>
    </source>
</reference>